<dbReference type="PRINTS" id="PR00313">
    <property type="entry name" value="CABNDNGRPT"/>
</dbReference>
<dbReference type="InterPro" id="IPR050557">
    <property type="entry name" value="RTX_toxin/Mannuronan_C5-epim"/>
</dbReference>
<dbReference type="Pfam" id="PF00353">
    <property type="entry name" value="HemolysinCabind"/>
    <property type="match status" value="5"/>
</dbReference>
<reference evidence="4" key="1">
    <citation type="submission" date="2015-09" db="EMBL/GenBank/DDBJ databases">
        <authorList>
            <person name="Rodrigo-Torres Lidia"/>
            <person name="Arahal R.David."/>
        </authorList>
    </citation>
    <scope>NUCLEOTIDE SEQUENCE [LARGE SCALE GENOMIC DNA]</scope>
    <source>
        <strain evidence="4">CECT 7735</strain>
    </source>
</reference>
<evidence type="ECO:0000256" key="2">
    <source>
        <dbReference type="ARBA" id="ARBA00022525"/>
    </source>
</evidence>
<dbReference type="PANTHER" id="PTHR38340:SF1">
    <property type="entry name" value="S-LAYER PROTEIN"/>
    <property type="match status" value="1"/>
</dbReference>
<dbReference type="Proteomes" id="UP000051870">
    <property type="component" value="Unassembled WGS sequence"/>
</dbReference>
<dbReference type="InterPro" id="IPR001343">
    <property type="entry name" value="Hemolysn_Ca-bd"/>
</dbReference>
<dbReference type="InterPro" id="IPR011049">
    <property type="entry name" value="Serralysin-like_metalloprot_C"/>
</dbReference>
<dbReference type="GO" id="GO:0005576">
    <property type="term" value="C:extracellular region"/>
    <property type="evidence" value="ECO:0007669"/>
    <property type="project" value="UniProtKB-SubCell"/>
</dbReference>
<keyword evidence="4" id="KW-1185">Reference proteome</keyword>
<protein>
    <submittedName>
        <fullName evidence="3">Cyclolysin</fullName>
    </submittedName>
</protein>
<sequence>MPVFNGTALNDTLTGTIGADTLNGLEGNDVLVGDLGGDYIDGGTGRDTVRYSLSELGVQIDLLTATASGGEAQGDTLVSIEHVTGSNLEDVIRGDDLTNRLVGKGGNDTLEGRDGNDTIRGGDGADSLVGGVGLDLLSYSGSSAGVTVHLETQFASGGAATGDIFHGFEHLRGSDNADHLTGSSINNRIIGGAGDDSLYGLSGNDTLDGGAGADWFDGGEGFDVVTYKHATIFRYGAIIDVRLETSSGAAAGDQFTSIEGFVGTTVGDSFVLGDEDNRVFGHDGNDFIDAGRGDDTLIGGVGADFLHGSVGSDTAGYAASDAGISVNLQTGSATGGHATGDTLSWIENISGSSFDDNIAGSILDNRLRGSAGNDTLTGIDGRDTLVGGAGADHFAYVSRDGHLTTNDADSLAIGAFRNTDFDIIKDFTSGEDLLQMTAAEFSGAIYNTQSIDDLGLEDASDAAFAFHNGHLFHVRYETAADFSNGIVDVVHLARLLNVESLAQSDFDFV</sequence>
<evidence type="ECO:0000313" key="3">
    <source>
        <dbReference type="EMBL" id="CUJ89975.1"/>
    </source>
</evidence>
<name>A0A0P1I500_9RHOB</name>
<proteinExistence type="predicted"/>
<dbReference type="PANTHER" id="PTHR38340">
    <property type="entry name" value="S-LAYER PROTEIN"/>
    <property type="match status" value="1"/>
</dbReference>
<evidence type="ECO:0000256" key="1">
    <source>
        <dbReference type="ARBA" id="ARBA00004613"/>
    </source>
</evidence>
<evidence type="ECO:0000313" key="4">
    <source>
        <dbReference type="Proteomes" id="UP000051870"/>
    </source>
</evidence>
<dbReference type="PROSITE" id="PS00330">
    <property type="entry name" value="HEMOLYSIN_CALCIUM"/>
    <property type="match status" value="5"/>
</dbReference>
<dbReference type="AlphaFoldDB" id="A0A0P1I500"/>
<dbReference type="STRING" id="1715693.PH7735_01168"/>
<dbReference type="InterPro" id="IPR018511">
    <property type="entry name" value="Hemolysin-typ_Ca-bd_CS"/>
</dbReference>
<comment type="subcellular location">
    <subcellularLocation>
        <location evidence="1">Secreted</location>
    </subcellularLocation>
</comment>
<dbReference type="GeneID" id="83880231"/>
<organism evidence="3 4">
    <name type="scientific">Shimia thalassica</name>
    <dbReference type="NCBI Taxonomy" id="1715693"/>
    <lineage>
        <taxon>Bacteria</taxon>
        <taxon>Pseudomonadati</taxon>
        <taxon>Pseudomonadota</taxon>
        <taxon>Alphaproteobacteria</taxon>
        <taxon>Rhodobacterales</taxon>
        <taxon>Roseobacteraceae</taxon>
    </lineage>
</organism>
<dbReference type="SUPFAM" id="SSF51120">
    <property type="entry name" value="beta-Roll"/>
    <property type="match status" value="5"/>
</dbReference>
<dbReference type="RefSeq" id="WP_082645137.1">
    <property type="nucleotide sequence ID" value="NZ_CYTW01000001.1"/>
</dbReference>
<accession>A0A0P1I500</accession>
<dbReference type="GO" id="GO:0005509">
    <property type="term" value="F:calcium ion binding"/>
    <property type="evidence" value="ECO:0007669"/>
    <property type="project" value="InterPro"/>
</dbReference>
<keyword evidence="2" id="KW-0964">Secreted</keyword>
<dbReference type="Gene3D" id="2.150.10.10">
    <property type="entry name" value="Serralysin-like metalloprotease, C-terminal"/>
    <property type="match status" value="5"/>
</dbReference>
<gene>
    <name evidence="3" type="primary">cya_4</name>
    <name evidence="3" type="ORF">PH7735_01168</name>
</gene>
<dbReference type="EMBL" id="CYTW01000001">
    <property type="protein sequence ID" value="CUJ89975.1"/>
    <property type="molecule type" value="Genomic_DNA"/>
</dbReference>